<dbReference type="RefSeq" id="WP_076688956.1">
    <property type="nucleotide sequence ID" value="NZ_CAUSXO010000003.1"/>
</dbReference>
<dbReference type="InterPro" id="IPR001387">
    <property type="entry name" value="Cro/C1-type_HTH"/>
</dbReference>
<dbReference type="Gene3D" id="1.10.260.40">
    <property type="entry name" value="lambda repressor-like DNA-binding domains"/>
    <property type="match status" value="1"/>
</dbReference>
<evidence type="ECO:0000313" key="3">
    <source>
        <dbReference type="EMBL" id="APZ33269.1"/>
    </source>
</evidence>
<dbReference type="PROSITE" id="PS50943">
    <property type="entry name" value="HTH_CROC1"/>
    <property type="match status" value="1"/>
</dbReference>
<dbReference type="KEGG" id="maur:BOH66_02410"/>
<protein>
    <recommendedName>
        <fullName evidence="2">HTH cro/C1-type domain-containing protein</fullName>
    </recommendedName>
</protein>
<accession>A0A1P8U588</accession>
<gene>
    <name evidence="3" type="ORF">BOH66_02410</name>
</gene>
<dbReference type="SMART" id="SM00530">
    <property type="entry name" value="HTH_XRE"/>
    <property type="match status" value="1"/>
</dbReference>
<dbReference type="InterPro" id="IPR050807">
    <property type="entry name" value="TransReg_Diox_bact_type"/>
</dbReference>
<keyword evidence="1" id="KW-0238">DNA-binding</keyword>
<dbReference type="PANTHER" id="PTHR46797">
    <property type="entry name" value="HTH-TYPE TRANSCRIPTIONAL REGULATOR"/>
    <property type="match status" value="1"/>
</dbReference>
<evidence type="ECO:0000313" key="4">
    <source>
        <dbReference type="Proteomes" id="UP000187185"/>
    </source>
</evidence>
<dbReference type="PANTHER" id="PTHR46797:SF1">
    <property type="entry name" value="METHYLPHOSPHONATE SYNTHASE"/>
    <property type="match status" value="1"/>
</dbReference>
<dbReference type="GO" id="GO:0005829">
    <property type="term" value="C:cytosol"/>
    <property type="evidence" value="ECO:0007669"/>
    <property type="project" value="TreeGrafter"/>
</dbReference>
<proteinExistence type="predicted"/>
<dbReference type="InterPro" id="IPR010982">
    <property type="entry name" value="Lambda_DNA-bd_dom_sf"/>
</dbReference>
<dbReference type="GO" id="GO:0003677">
    <property type="term" value="F:DNA binding"/>
    <property type="evidence" value="ECO:0007669"/>
    <property type="project" value="UniProtKB-KW"/>
</dbReference>
<name>A0A1P8U588_9MICO</name>
<dbReference type="GO" id="GO:0003700">
    <property type="term" value="F:DNA-binding transcription factor activity"/>
    <property type="evidence" value="ECO:0007669"/>
    <property type="project" value="TreeGrafter"/>
</dbReference>
<dbReference type="EMBL" id="CP018762">
    <property type="protein sequence ID" value="APZ33269.1"/>
    <property type="molecule type" value="Genomic_DNA"/>
</dbReference>
<evidence type="ECO:0000259" key="2">
    <source>
        <dbReference type="PROSITE" id="PS50943"/>
    </source>
</evidence>
<organism evidence="3 4">
    <name type="scientific">Microbacterium aurum</name>
    <dbReference type="NCBI Taxonomy" id="36805"/>
    <lineage>
        <taxon>Bacteria</taxon>
        <taxon>Bacillati</taxon>
        <taxon>Actinomycetota</taxon>
        <taxon>Actinomycetes</taxon>
        <taxon>Micrococcales</taxon>
        <taxon>Microbacteriaceae</taxon>
        <taxon>Microbacterium</taxon>
    </lineage>
</organism>
<dbReference type="AlphaFoldDB" id="A0A1P8U588"/>
<evidence type="ECO:0000256" key="1">
    <source>
        <dbReference type="ARBA" id="ARBA00023125"/>
    </source>
</evidence>
<dbReference type="CDD" id="cd00093">
    <property type="entry name" value="HTH_XRE"/>
    <property type="match status" value="1"/>
</dbReference>
<feature type="domain" description="HTH cro/C1-type" evidence="2">
    <location>
        <begin position="16"/>
        <end position="70"/>
    </location>
</feature>
<keyword evidence="4" id="KW-1185">Reference proteome</keyword>
<sequence>MPRVPSAAAAYVGEQIRAARIRYTKTHDQLAAETGIDSSNIRSYESGRAMPSVLTLVRIADALGVTPGSLIDGLTVDLFPAESARRVG</sequence>
<reference evidence="3 4" key="1">
    <citation type="submission" date="2016-12" db="EMBL/GenBank/DDBJ databases">
        <title>Complete genome sequence of Microbacterium aurum KACC 15219.</title>
        <authorList>
            <person name="Jung Y."/>
            <person name="Shin J.-H."/>
            <person name="Lee Y.-J."/>
            <person name="Yi H."/>
            <person name="Bahn Y.-S."/>
            <person name="Kim J.F."/>
            <person name="Lee D.-W."/>
        </authorList>
    </citation>
    <scope>NUCLEOTIDE SEQUENCE [LARGE SCALE GENOMIC DNA]</scope>
    <source>
        <strain evidence="3 4">KACC 15219</strain>
    </source>
</reference>
<dbReference type="Pfam" id="PF01381">
    <property type="entry name" value="HTH_3"/>
    <property type="match status" value="1"/>
</dbReference>
<dbReference type="SUPFAM" id="SSF47413">
    <property type="entry name" value="lambda repressor-like DNA-binding domains"/>
    <property type="match status" value="1"/>
</dbReference>
<dbReference type="Proteomes" id="UP000187185">
    <property type="component" value="Chromosome"/>
</dbReference>
<dbReference type="OrthoDB" id="9814553at2"/>
<dbReference type="STRING" id="36805.BOH66_02410"/>